<dbReference type="InterPro" id="IPR004038">
    <property type="entry name" value="Ribosomal_eL8/eL30/eS12/Gad45"/>
</dbReference>
<proteinExistence type="predicted"/>
<dbReference type="Gene3D" id="3.30.1330.30">
    <property type="match status" value="1"/>
</dbReference>
<evidence type="ECO:0000259" key="1">
    <source>
        <dbReference type="Pfam" id="PF01248"/>
    </source>
</evidence>
<keyword evidence="2" id="KW-0687">Ribonucleoprotein</keyword>
<feature type="domain" description="Ribosomal protein eL8/eL30/eS12/Gadd45" evidence="1">
    <location>
        <begin position="11"/>
        <end position="83"/>
    </location>
</feature>
<dbReference type="SUPFAM" id="SSF55315">
    <property type="entry name" value="L30e-like"/>
    <property type="match status" value="1"/>
</dbReference>
<dbReference type="Proteomes" id="UP000241848">
    <property type="component" value="Unassembled WGS sequence"/>
</dbReference>
<gene>
    <name evidence="2" type="ORF">C7B45_11135</name>
</gene>
<reference evidence="2 3" key="1">
    <citation type="journal article" date="2014" name="BMC Genomics">
        <title>Comparison of environmental and isolate Sulfobacillus genomes reveals diverse carbon, sulfur, nitrogen, and hydrogen metabolisms.</title>
        <authorList>
            <person name="Justice N.B."/>
            <person name="Norman A."/>
            <person name="Brown C.T."/>
            <person name="Singh A."/>
            <person name="Thomas B.C."/>
            <person name="Banfield J.F."/>
        </authorList>
    </citation>
    <scope>NUCLEOTIDE SEQUENCE [LARGE SCALE GENOMIC DNA]</scope>
    <source>
        <strain evidence="2">AMDSBA3</strain>
    </source>
</reference>
<accession>A0A2T2WGQ4</accession>
<dbReference type="Pfam" id="PF01248">
    <property type="entry name" value="Ribosomal_L7Ae"/>
    <property type="match status" value="1"/>
</dbReference>
<name>A0A2T2WGQ4_9FIRM</name>
<evidence type="ECO:0000313" key="3">
    <source>
        <dbReference type="Proteomes" id="UP000241848"/>
    </source>
</evidence>
<dbReference type="EMBL" id="PXYV01000035">
    <property type="protein sequence ID" value="PSR21409.1"/>
    <property type="molecule type" value="Genomic_DNA"/>
</dbReference>
<protein>
    <submittedName>
        <fullName evidence="2">50S ribosomal protein L7Ae-like protein</fullName>
    </submittedName>
</protein>
<sequence>MDRAALKDFRRRVVGRRETVKRIQRGAASEVYIAQDADRAIVSEIEEQCRIHQVPIHAIDTMQELGRLCGIEVSAACAALVSDREAYNSGQGGRTGANH</sequence>
<comment type="caution">
    <text evidence="2">The sequence shown here is derived from an EMBL/GenBank/DDBJ whole genome shotgun (WGS) entry which is preliminary data.</text>
</comment>
<dbReference type="GO" id="GO:0005840">
    <property type="term" value="C:ribosome"/>
    <property type="evidence" value="ECO:0007669"/>
    <property type="project" value="UniProtKB-KW"/>
</dbReference>
<dbReference type="AlphaFoldDB" id="A0A2T2WGQ4"/>
<organism evidence="2 3">
    <name type="scientific">Sulfobacillus acidophilus</name>
    <dbReference type="NCBI Taxonomy" id="53633"/>
    <lineage>
        <taxon>Bacteria</taxon>
        <taxon>Bacillati</taxon>
        <taxon>Bacillota</taxon>
        <taxon>Clostridia</taxon>
        <taxon>Eubacteriales</taxon>
        <taxon>Clostridiales Family XVII. Incertae Sedis</taxon>
        <taxon>Sulfobacillus</taxon>
    </lineage>
</organism>
<keyword evidence="2" id="KW-0689">Ribosomal protein</keyword>
<dbReference type="InterPro" id="IPR029064">
    <property type="entry name" value="Ribosomal_eL30-like_sf"/>
</dbReference>
<evidence type="ECO:0000313" key="2">
    <source>
        <dbReference type="EMBL" id="PSR21409.1"/>
    </source>
</evidence>